<dbReference type="AlphaFoldDB" id="A0A1H3PK47"/>
<dbReference type="Proteomes" id="UP000198921">
    <property type="component" value="Unassembled WGS sequence"/>
</dbReference>
<gene>
    <name evidence="5" type="ORF">SAMN05660209_04364</name>
</gene>
<dbReference type="InterPro" id="IPR029058">
    <property type="entry name" value="AB_hydrolase_fold"/>
</dbReference>
<dbReference type="Pfam" id="PF07859">
    <property type="entry name" value="Abhydrolase_3"/>
    <property type="match status" value="1"/>
</dbReference>
<dbReference type="GO" id="GO:0016787">
    <property type="term" value="F:hydrolase activity"/>
    <property type="evidence" value="ECO:0007669"/>
    <property type="project" value="UniProtKB-KW"/>
</dbReference>
<dbReference type="InterPro" id="IPR033140">
    <property type="entry name" value="Lipase_GDXG_put_SER_AS"/>
</dbReference>
<feature type="active site" evidence="3">
    <location>
        <position position="148"/>
    </location>
</feature>
<proteinExistence type="inferred from homology"/>
<dbReference type="Gene3D" id="3.40.50.1820">
    <property type="entry name" value="alpha/beta hydrolase"/>
    <property type="match status" value="1"/>
</dbReference>
<reference evidence="6" key="1">
    <citation type="submission" date="2016-10" db="EMBL/GenBank/DDBJ databases">
        <authorList>
            <person name="Varghese N."/>
            <person name="Submissions S."/>
        </authorList>
    </citation>
    <scope>NUCLEOTIDE SEQUENCE [LARGE SCALE GENOMIC DNA]</scope>
    <source>
        <strain evidence="6">DSM 45422</strain>
    </source>
</reference>
<dbReference type="RefSeq" id="WP_170856903.1">
    <property type="nucleotide sequence ID" value="NZ_FNOT01000016.1"/>
</dbReference>
<evidence type="ECO:0000259" key="4">
    <source>
        <dbReference type="Pfam" id="PF07859"/>
    </source>
</evidence>
<feature type="domain" description="Alpha/beta hydrolase fold-3" evidence="4">
    <location>
        <begin position="75"/>
        <end position="275"/>
    </location>
</feature>
<evidence type="ECO:0000256" key="2">
    <source>
        <dbReference type="ARBA" id="ARBA00022801"/>
    </source>
</evidence>
<dbReference type="PROSITE" id="PS01174">
    <property type="entry name" value="LIPASE_GDXG_SER"/>
    <property type="match status" value="1"/>
</dbReference>
<dbReference type="InterPro" id="IPR013094">
    <property type="entry name" value="AB_hydrolase_3"/>
</dbReference>
<evidence type="ECO:0000256" key="1">
    <source>
        <dbReference type="ARBA" id="ARBA00010515"/>
    </source>
</evidence>
<dbReference type="PANTHER" id="PTHR48081">
    <property type="entry name" value="AB HYDROLASE SUPERFAMILY PROTEIN C4A8.06C"/>
    <property type="match status" value="1"/>
</dbReference>
<dbReference type="InterPro" id="IPR050300">
    <property type="entry name" value="GDXG_lipolytic_enzyme"/>
</dbReference>
<organism evidence="5 6">
    <name type="scientific">Geodermatophilus africanus</name>
    <dbReference type="NCBI Taxonomy" id="1137993"/>
    <lineage>
        <taxon>Bacteria</taxon>
        <taxon>Bacillati</taxon>
        <taxon>Actinomycetota</taxon>
        <taxon>Actinomycetes</taxon>
        <taxon>Geodermatophilales</taxon>
        <taxon>Geodermatophilaceae</taxon>
        <taxon>Geodermatophilus</taxon>
    </lineage>
</organism>
<keyword evidence="2" id="KW-0378">Hydrolase</keyword>
<sequence>MTETGDQQAQLDRAVQMFVEATPPVGAPIEEWRAGFEAMAAQFEIAADADIQEIDAAGVPGKTVRAPGAREDRVILHFHSGGYVQGSSLSYRNFAYRLSAATGATVVVPDYRLAPEHPFPAPVEDAQTVYAWALKTWEPAQIVISGDSAGGGLAMATLLALRDSGQPMPAAAFAISPLLDLAGESPSMQSNDGKDPLIDQNMVVEMGKVYIGDIDPHEHPYCSALWGKHHDLPPLLLLASNSEVLRDDSVRLAESVKAAGGSAELSLPDGMVHIWTLFPFLEQAAASLEVIGGFVKRHLG</sequence>
<evidence type="ECO:0000313" key="6">
    <source>
        <dbReference type="Proteomes" id="UP000198921"/>
    </source>
</evidence>
<name>A0A1H3PK47_9ACTN</name>
<evidence type="ECO:0000313" key="5">
    <source>
        <dbReference type="EMBL" id="SDZ01410.1"/>
    </source>
</evidence>
<keyword evidence="6" id="KW-1185">Reference proteome</keyword>
<dbReference type="PANTHER" id="PTHR48081:SF8">
    <property type="entry name" value="ALPHA_BETA HYDROLASE FOLD-3 DOMAIN-CONTAINING PROTEIN-RELATED"/>
    <property type="match status" value="1"/>
</dbReference>
<dbReference type="STRING" id="1137993.SAMN05660209_04364"/>
<evidence type="ECO:0000256" key="3">
    <source>
        <dbReference type="PROSITE-ProRule" id="PRU10038"/>
    </source>
</evidence>
<dbReference type="SUPFAM" id="SSF53474">
    <property type="entry name" value="alpha/beta-Hydrolases"/>
    <property type="match status" value="1"/>
</dbReference>
<comment type="similarity">
    <text evidence="1">Belongs to the 'GDXG' lipolytic enzyme family.</text>
</comment>
<accession>A0A1H3PK47</accession>
<dbReference type="EMBL" id="FNOT01000016">
    <property type="protein sequence ID" value="SDZ01410.1"/>
    <property type="molecule type" value="Genomic_DNA"/>
</dbReference>
<protein>
    <submittedName>
        <fullName evidence="5">Acetyl esterase/lipase</fullName>
    </submittedName>
</protein>